<reference evidence="1" key="1">
    <citation type="submission" date="2020-04" db="EMBL/GenBank/DDBJ databases">
        <authorList>
            <person name="Chiriac C."/>
            <person name="Salcher M."/>
            <person name="Ghai R."/>
            <person name="Kavagutti S V."/>
        </authorList>
    </citation>
    <scope>NUCLEOTIDE SEQUENCE</scope>
</reference>
<organism evidence="1">
    <name type="scientific">uncultured Caudovirales phage</name>
    <dbReference type="NCBI Taxonomy" id="2100421"/>
    <lineage>
        <taxon>Viruses</taxon>
        <taxon>Duplodnaviria</taxon>
        <taxon>Heunggongvirae</taxon>
        <taxon>Uroviricota</taxon>
        <taxon>Caudoviricetes</taxon>
        <taxon>Peduoviridae</taxon>
        <taxon>Maltschvirus</taxon>
        <taxon>Maltschvirus maltsch</taxon>
    </lineage>
</organism>
<accession>A0A6J5MN37</accession>
<dbReference type="InterPro" id="IPR021508">
    <property type="entry name" value="Gp17-like"/>
</dbReference>
<evidence type="ECO:0000313" key="1">
    <source>
        <dbReference type="EMBL" id="CAB4147782.1"/>
    </source>
</evidence>
<name>A0A6J5MN37_9CAUD</name>
<dbReference type="Pfam" id="PF11367">
    <property type="entry name" value="Tail_completion_gp17"/>
    <property type="match status" value="1"/>
</dbReference>
<sequence>MIELDTALYGTLTAYAGLTALVSTRVYQTEAPQGAALPFVVFNHQAGGLQNTEPTDRIDHLVYVRGFATTQMGAALIDAQVKLALHKAVLTITGWQGFETKRENEIALVERDSAGAQVWQRGAMYRIRAVDV</sequence>
<gene>
    <name evidence="1" type="ORF">UFOVP505_48</name>
</gene>
<proteinExistence type="predicted"/>
<protein>
    <submittedName>
        <fullName evidence="1">Tail completion protein</fullName>
    </submittedName>
</protein>
<dbReference type="EMBL" id="LR796475">
    <property type="protein sequence ID" value="CAB4147782.1"/>
    <property type="molecule type" value="Genomic_DNA"/>
</dbReference>
<dbReference type="InterPro" id="IPR053745">
    <property type="entry name" value="Viral_Tail_Comp_sf"/>
</dbReference>
<dbReference type="Gene3D" id="3.30.2000.30">
    <property type="match status" value="1"/>
</dbReference>